<evidence type="ECO:0000256" key="5">
    <source>
        <dbReference type="ARBA" id="ARBA00023136"/>
    </source>
</evidence>
<sequence>MAPALNPGRGGFAASWRRELRVLRGNRADLMLVTVLPLLMLAVMAWMFTPSVMRDIPIAVVDLDHSSDSRLLLRMLDASPGVRVASQPIDLEEARSQLRRLDVFAIVLVPRDVTRQALRGRQGTVFSYYNATYMTTGQSASRDIGDAVSAWNARLLRERIGLQVGPGKLRAAPIAVQSDILYNPARSYELFLLPLIFPAVLSLVLALAVAGSLGREIRDGTLPAWLGRTRWSAIAGKVAPYLLLFSLYGALSIGYLAWLRGDGVAGSVLLLLLAQPLFYLATAAYALFFVGVTRDMGTALSAVGLSIGTALAFSSATFPVLDGPLFTRIWHQLLPLSAYIKLQTQQQFIGSPLQVSVWPLATLLLMTVVAGGIGGLRLIAFARTPAPAQPAGADA</sequence>
<evidence type="ECO:0000256" key="1">
    <source>
        <dbReference type="ARBA" id="ARBA00004651"/>
    </source>
</evidence>
<feature type="domain" description="ABC-2 type transporter transmembrane" evidence="7">
    <location>
        <begin position="30"/>
        <end position="374"/>
    </location>
</feature>
<keyword evidence="4 6" id="KW-1133">Transmembrane helix</keyword>
<evidence type="ECO:0000256" key="4">
    <source>
        <dbReference type="ARBA" id="ARBA00022989"/>
    </source>
</evidence>
<keyword evidence="2" id="KW-1003">Cell membrane</keyword>
<evidence type="ECO:0000259" key="7">
    <source>
        <dbReference type="Pfam" id="PF12698"/>
    </source>
</evidence>
<dbReference type="GO" id="GO:0140359">
    <property type="term" value="F:ABC-type transporter activity"/>
    <property type="evidence" value="ECO:0007669"/>
    <property type="project" value="InterPro"/>
</dbReference>
<evidence type="ECO:0000256" key="2">
    <source>
        <dbReference type="ARBA" id="ARBA00022475"/>
    </source>
</evidence>
<proteinExistence type="predicted"/>
<feature type="transmembrane region" description="Helical" evidence="6">
    <location>
        <begin position="191"/>
        <end position="213"/>
    </location>
</feature>
<evidence type="ECO:0000313" key="9">
    <source>
        <dbReference type="Proteomes" id="UP000092256"/>
    </source>
</evidence>
<feature type="transmembrane region" description="Helical" evidence="6">
    <location>
        <begin position="300"/>
        <end position="321"/>
    </location>
</feature>
<dbReference type="OrthoDB" id="9803577at2"/>
<accession>A0A1A6Y4J2</accession>
<evidence type="ECO:0000313" key="8">
    <source>
        <dbReference type="EMBL" id="OBU69686.1"/>
    </source>
</evidence>
<dbReference type="AlphaFoldDB" id="A0A1A6Y4J2"/>
<dbReference type="PANTHER" id="PTHR30294:SF47">
    <property type="entry name" value="INNER MEMBRANE TRANSPORT PERMEASE YHHJ"/>
    <property type="match status" value="1"/>
</dbReference>
<name>A0A1A6Y4J2_STEMA</name>
<feature type="transmembrane region" description="Helical" evidence="6">
    <location>
        <begin position="28"/>
        <end position="48"/>
    </location>
</feature>
<organism evidence="8 9">
    <name type="scientific">Stenotrophomonas maltophilia</name>
    <name type="common">Pseudomonas maltophilia</name>
    <name type="synonym">Xanthomonas maltophilia</name>
    <dbReference type="NCBI Taxonomy" id="40324"/>
    <lineage>
        <taxon>Bacteria</taxon>
        <taxon>Pseudomonadati</taxon>
        <taxon>Pseudomonadota</taxon>
        <taxon>Gammaproteobacteria</taxon>
        <taxon>Lysobacterales</taxon>
        <taxon>Lysobacteraceae</taxon>
        <taxon>Stenotrophomonas</taxon>
        <taxon>Stenotrophomonas maltophilia group</taxon>
    </lineage>
</organism>
<dbReference type="GO" id="GO:0005886">
    <property type="term" value="C:plasma membrane"/>
    <property type="evidence" value="ECO:0007669"/>
    <property type="project" value="UniProtKB-SubCell"/>
</dbReference>
<reference evidence="8 9" key="1">
    <citation type="submission" date="2016-05" db="EMBL/GenBank/DDBJ databases">
        <title>Draft Genome Sequences of Stenotrophomonas maltophilia Strains Sm32COP, Sm41DVV, Sm46PAILV, SmF3, SmF22, SmSOFb1 and SmCVFa1, Isolated from Different Manures, in France.</title>
        <authorList>
            <person name="Nazaret S."/>
            <person name="Bodilis J."/>
        </authorList>
    </citation>
    <scope>NUCLEOTIDE SEQUENCE [LARGE SCALE GENOMIC DNA]</scope>
    <source>
        <strain evidence="8 9">Sm46PAILV</strain>
    </source>
</reference>
<evidence type="ECO:0000256" key="6">
    <source>
        <dbReference type="SAM" id="Phobius"/>
    </source>
</evidence>
<dbReference type="InterPro" id="IPR013525">
    <property type="entry name" value="ABC2_TM"/>
</dbReference>
<comment type="subcellular location">
    <subcellularLocation>
        <location evidence="1">Cell membrane</location>
        <topology evidence="1">Multi-pass membrane protein</topology>
    </subcellularLocation>
</comment>
<feature type="transmembrane region" description="Helical" evidence="6">
    <location>
        <begin position="357"/>
        <end position="380"/>
    </location>
</feature>
<protein>
    <submittedName>
        <fullName evidence="8">ABC transporter permease</fullName>
    </submittedName>
</protein>
<dbReference type="Gene3D" id="3.40.1710.10">
    <property type="entry name" value="abc type-2 transporter like domain"/>
    <property type="match status" value="1"/>
</dbReference>
<gene>
    <name evidence="8" type="ORF">A9K58_03165</name>
</gene>
<dbReference type="EMBL" id="LYVJ01000002">
    <property type="protein sequence ID" value="OBU69686.1"/>
    <property type="molecule type" value="Genomic_DNA"/>
</dbReference>
<feature type="transmembrane region" description="Helical" evidence="6">
    <location>
        <begin position="264"/>
        <end position="288"/>
    </location>
</feature>
<comment type="caution">
    <text evidence="8">The sequence shown here is derived from an EMBL/GenBank/DDBJ whole genome shotgun (WGS) entry which is preliminary data.</text>
</comment>
<dbReference type="Proteomes" id="UP000092256">
    <property type="component" value="Unassembled WGS sequence"/>
</dbReference>
<evidence type="ECO:0000256" key="3">
    <source>
        <dbReference type="ARBA" id="ARBA00022692"/>
    </source>
</evidence>
<dbReference type="InterPro" id="IPR051449">
    <property type="entry name" value="ABC-2_transporter_component"/>
</dbReference>
<dbReference type="PANTHER" id="PTHR30294">
    <property type="entry name" value="MEMBRANE COMPONENT OF ABC TRANSPORTER YHHJ-RELATED"/>
    <property type="match status" value="1"/>
</dbReference>
<feature type="transmembrane region" description="Helical" evidence="6">
    <location>
        <begin position="234"/>
        <end position="258"/>
    </location>
</feature>
<keyword evidence="3 6" id="KW-0812">Transmembrane</keyword>
<dbReference type="Pfam" id="PF12698">
    <property type="entry name" value="ABC2_membrane_3"/>
    <property type="match status" value="1"/>
</dbReference>
<dbReference type="RefSeq" id="WP_065197950.1">
    <property type="nucleotide sequence ID" value="NZ_LYVJ01000002.1"/>
</dbReference>
<keyword evidence="5 6" id="KW-0472">Membrane</keyword>